<evidence type="ECO:0000256" key="2">
    <source>
        <dbReference type="ARBA" id="ARBA00022525"/>
    </source>
</evidence>
<feature type="transmembrane region" description="Helical" evidence="4">
    <location>
        <begin position="516"/>
        <end position="541"/>
    </location>
</feature>
<dbReference type="PROSITE" id="PS00256">
    <property type="entry name" value="AKH"/>
    <property type="match status" value="1"/>
</dbReference>
<feature type="transmembrane region" description="Helical" evidence="4">
    <location>
        <begin position="457"/>
        <end position="484"/>
    </location>
</feature>
<dbReference type="GO" id="GO:0005179">
    <property type="term" value="F:hormone activity"/>
    <property type="evidence" value="ECO:0007669"/>
    <property type="project" value="InterPro"/>
</dbReference>
<feature type="compositionally biased region" description="Basic and acidic residues" evidence="3">
    <location>
        <begin position="14"/>
        <end position="25"/>
    </location>
</feature>
<organism evidence="6 7">
    <name type="scientific">Komagataella pastoris</name>
    <name type="common">Yeast</name>
    <name type="synonym">Pichia pastoris</name>
    <dbReference type="NCBI Taxonomy" id="4922"/>
    <lineage>
        <taxon>Eukaryota</taxon>
        <taxon>Fungi</taxon>
        <taxon>Dikarya</taxon>
        <taxon>Ascomycota</taxon>
        <taxon>Saccharomycotina</taxon>
        <taxon>Pichiomycetes</taxon>
        <taxon>Pichiales</taxon>
        <taxon>Pichiaceae</taxon>
        <taxon>Komagataella</taxon>
    </lineage>
</organism>
<dbReference type="InterPro" id="IPR002047">
    <property type="entry name" value="Adipokinetic_hormone_CS"/>
</dbReference>
<dbReference type="Proteomes" id="UP000094565">
    <property type="component" value="Chromosome 3"/>
</dbReference>
<feature type="compositionally biased region" description="Basic residues" evidence="3">
    <location>
        <begin position="59"/>
        <end position="75"/>
    </location>
</feature>
<dbReference type="AlphaFoldDB" id="A0A1B2JG45"/>
<dbReference type="OrthoDB" id="2140105at2759"/>
<keyword evidence="4" id="KW-0812">Transmembrane</keyword>
<evidence type="ECO:0000256" key="1">
    <source>
        <dbReference type="ARBA" id="ARBA00004613"/>
    </source>
</evidence>
<dbReference type="PANTHER" id="PTHR34814:SF1">
    <property type="entry name" value="NITROSOGUANIDINE RESISTANCE PROTEIN SNG1"/>
    <property type="match status" value="1"/>
</dbReference>
<evidence type="ECO:0000313" key="6">
    <source>
        <dbReference type="EMBL" id="ANZ77000.1"/>
    </source>
</evidence>
<feature type="domain" description="DUF3533" evidence="5">
    <location>
        <begin position="219"/>
        <end position="595"/>
    </location>
</feature>
<dbReference type="GO" id="GO:0005576">
    <property type="term" value="C:extracellular region"/>
    <property type="evidence" value="ECO:0007669"/>
    <property type="project" value="UniProtKB-SubCell"/>
</dbReference>
<proteinExistence type="predicted"/>
<dbReference type="PANTHER" id="PTHR34814">
    <property type="entry name" value="NITROSOGUANIDINE RESISTANCE PROTEIN SNG1"/>
    <property type="match status" value="1"/>
</dbReference>
<keyword evidence="2" id="KW-0964">Secreted</keyword>
<evidence type="ECO:0000256" key="4">
    <source>
        <dbReference type="SAM" id="Phobius"/>
    </source>
</evidence>
<feature type="transmembrane region" description="Helical" evidence="4">
    <location>
        <begin position="581"/>
        <end position="601"/>
    </location>
</feature>
<dbReference type="InterPro" id="IPR053001">
    <property type="entry name" value="MNNG_permease-like"/>
</dbReference>
<evidence type="ECO:0000259" key="5">
    <source>
        <dbReference type="Pfam" id="PF12051"/>
    </source>
</evidence>
<protein>
    <submittedName>
        <fullName evidence="6">BA75_04068T0</fullName>
    </submittedName>
</protein>
<feature type="transmembrane region" description="Helical" evidence="4">
    <location>
        <begin position="212"/>
        <end position="234"/>
    </location>
</feature>
<name>A0A1B2JG45_PICPA</name>
<feature type="compositionally biased region" description="Acidic residues" evidence="3">
    <location>
        <begin position="40"/>
        <end position="52"/>
    </location>
</feature>
<evidence type="ECO:0000313" key="7">
    <source>
        <dbReference type="Proteomes" id="UP000094565"/>
    </source>
</evidence>
<dbReference type="GO" id="GO:0016020">
    <property type="term" value="C:membrane"/>
    <property type="evidence" value="ECO:0007669"/>
    <property type="project" value="TreeGrafter"/>
</dbReference>
<reference evidence="6 7" key="1">
    <citation type="submission" date="2016-02" db="EMBL/GenBank/DDBJ databases">
        <title>Comparative genomic and transcriptomic foundation for Pichia pastoris.</title>
        <authorList>
            <person name="Love K.R."/>
            <person name="Shah K.A."/>
            <person name="Whittaker C.A."/>
            <person name="Wu J."/>
            <person name="Bartlett M.C."/>
            <person name="Ma D."/>
            <person name="Leeson R.L."/>
            <person name="Priest M."/>
            <person name="Young S.K."/>
            <person name="Love J.C."/>
        </authorList>
    </citation>
    <scope>NUCLEOTIDE SEQUENCE [LARGE SCALE GENOMIC DNA]</scope>
    <source>
        <strain evidence="6 7">ATCC 28485</strain>
    </source>
</reference>
<evidence type="ECO:0000256" key="3">
    <source>
        <dbReference type="SAM" id="MobiDB-lite"/>
    </source>
</evidence>
<dbReference type="EMBL" id="CP014586">
    <property type="protein sequence ID" value="ANZ77000.1"/>
    <property type="molecule type" value="Genomic_DNA"/>
</dbReference>
<sequence>MSDDSLHSLETSESIEKNEVKETETSRSSMVRPYMGQNSLDDENDENNDTVDEIGHFQRNVRSKSSHKPRSRKNSLKNLFERRPSLLTNTSIDSQEPEYGKLTKQYSHQDFFSDDLLGGSQITRVMTDSGPGSRKRSHGDIESNILKENGSSSTEGDDEKSLGSCKSIQRQQSWVPAELERITTSIRTTISARARKVGFFSDEFRKTRSYMVVHFALVYLVMVLFVMGIFSVYWGSLYNRDSRLKNLKFLIIGDEVGDESLLTDTVLEASETPEMQAKGTWIYMDSAEIPSQYTNATEFAIHEVHRQNYWAAILVTRNSTDNIRQAFETANNSFTNEGLIYMIYESGRDLTGFAAYVMPSLNALEVEVLSLQGDGVYGPIINTLSPDQTLEVAANTTLASRSLSFTRIDYRPVTAPVTQAPQQIGLIYLSILSFFQFNFLSPIHAKVSQDLRRWHFVLYRMIASQISFLVLSLAFTLVSVAFQVNFSTGWSHGGIAVAWMFSYLTMAAAGGYNENMALYAFATYPPLVGFGMLGFVIVNVAPTFAPLELSPGFYQYGKAMPLYNGFQLLRTVLFGTTKKHIGLNIGVLFAWIIAMNALLPFSLSFFARKKTQEATAAREAAQAAAAKSKPGA</sequence>
<accession>A0A1B2JG45</accession>
<comment type="subcellular location">
    <subcellularLocation>
        <location evidence="1">Secreted</location>
    </subcellularLocation>
</comment>
<feature type="region of interest" description="Disordered" evidence="3">
    <location>
        <begin position="1"/>
        <end position="82"/>
    </location>
</feature>
<gene>
    <name evidence="6" type="ORF">ATY40_BA7504068</name>
</gene>
<keyword evidence="4" id="KW-1133">Transmembrane helix</keyword>
<keyword evidence="4" id="KW-0472">Membrane</keyword>
<dbReference type="Pfam" id="PF12051">
    <property type="entry name" value="DUF3533"/>
    <property type="match status" value="1"/>
</dbReference>
<feature type="transmembrane region" description="Helical" evidence="4">
    <location>
        <begin position="490"/>
        <end position="509"/>
    </location>
</feature>
<dbReference type="InterPro" id="IPR022703">
    <property type="entry name" value="DUF3533"/>
</dbReference>
<feature type="region of interest" description="Disordered" evidence="3">
    <location>
        <begin position="122"/>
        <end position="162"/>
    </location>
</feature>
<keyword evidence="7" id="KW-1185">Reference proteome</keyword>